<dbReference type="Pfam" id="PF00842">
    <property type="entry name" value="Ala_racemase_C"/>
    <property type="match status" value="1"/>
</dbReference>
<dbReference type="GO" id="GO:0005829">
    <property type="term" value="C:cytosol"/>
    <property type="evidence" value="ECO:0007669"/>
    <property type="project" value="TreeGrafter"/>
</dbReference>
<feature type="modified residue" description="N6-(pyridoxal phosphate)lysine" evidence="7 8">
    <location>
        <position position="35"/>
    </location>
</feature>
<dbReference type="Gene3D" id="2.40.37.10">
    <property type="entry name" value="Lyase, Ornithine Decarboxylase, Chain A, domain 1"/>
    <property type="match status" value="1"/>
</dbReference>
<dbReference type="GO" id="GO:0008784">
    <property type="term" value="F:alanine racemase activity"/>
    <property type="evidence" value="ECO:0007669"/>
    <property type="project" value="UniProtKB-UniRule"/>
</dbReference>
<evidence type="ECO:0000256" key="9">
    <source>
        <dbReference type="PIRSR" id="PIRSR600821-52"/>
    </source>
</evidence>
<keyword evidence="6 7" id="KW-0413">Isomerase</keyword>
<dbReference type="HAMAP" id="MF_01201">
    <property type="entry name" value="Ala_racemase"/>
    <property type="match status" value="1"/>
</dbReference>
<evidence type="ECO:0000256" key="5">
    <source>
        <dbReference type="ARBA" id="ARBA00022898"/>
    </source>
</evidence>
<comment type="cofactor">
    <cofactor evidence="2 7 8">
        <name>pyridoxal 5'-phosphate</name>
        <dbReference type="ChEBI" id="CHEBI:597326"/>
    </cofactor>
</comment>
<proteinExistence type="inferred from homology"/>
<dbReference type="GO" id="GO:0030170">
    <property type="term" value="F:pyridoxal phosphate binding"/>
    <property type="evidence" value="ECO:0007669"/>
    <property type="project" value="UniProtKB-UniRule"/>
</dbReference>
<keyword evidence="12" id="KW-1185">Reference proteome</keyword>
<dbReference type="PANTHER" id="PTHR30511:SF0">
    <property type="entry name" value="ALANINE RACEMASE, CATABOLIC-RELATED"/>
    <property type="match status" value="1"/>
</dbReference>
<dbReference type="Pfam" id="PF01168">
    <property type="entry name" value="Ala_racemase_N"/>
    <property type="match status" value="1"/>
</dbReference>
<evidence type="ECO:0000313" key="12">
    <source>
        <dbReference type="Proteomes" id="UP000015559"/>
    </source>
</evidence>
<sequence length="355" mass="37485">MTRPLQAQIDLSALKHNLGVVRGHAPQSRTMAVIKANSYGHGMLRVAHALDTADGYAVLNVEEAVALREAGFNQTILLLEGFFSVDELPTLAEYRLASVIHCPEQIEMLEMSGLPVKLDVFLKLNSGMNRLGFRPEAFGAALQRLQAARAVGRITLMTHFSCADEAQGIATQLACFDTLAAGLDAPRSLANSAAILRYPQAHGDWVRPGIMLYGSSPFADASAASLDLKPVMTLTSAIIGVQELQVGEAVGYGAAFRAEQPARVGIVACGYADGYPRHAPTGTPVLVNGQRSRILGRVSMDMLCVDLSGIPGAGIGSPVTLWGKGLPVEEIAAAAGTISYELLCALAARVPVVEI</sequence>
<dbReference type="PANTHER" id="PTHR30511">
    <property type="entry name" value="ALANINE RACEMASE"/>
    <property type="match status" value="1"/>
</dbReference>
<dbReference type="InterPro" id="IPR001608">
    <property type="entry name" value="Ala_racemase_N"/>
</dbReference>
<evidence type="ECO:0000256" key="3">
    <source>
        <dbReference type="ARBA" id="ARBA00007880"/>
    </source>
</evidence>
<dbReference type="OrthoDB" id="9813814at2"/>
<dbReference type="FunFam" id="3.20.20.10:FF:000002">
    <property type="entry name" value="Alanine racemase"/>
    <property type="match status" value="1"/>
</dbReference>
<dbReference type="InterPro" id="IPR011079">
    <property type="entry name" value="Ala_racemase_C"/>
</dbReference>
<dbReference type="SUPFAM" id="SSF51419">
    <property type="entry name" value="PLP-binding barrel"/>
    <property type="match status" value="1"/>
</dbReference>
<dbReference type="RefSeq" id="WP_023506917.1">
    <property type="nucleotide sequence ID" value="NC_022357.1"/>
</dbReference>
<evidence type="ECO:0000313" key="11">
    <source>
        <dbReference type="EMBL" id="BAN35598.1"/>
    </source>
</evidence>
<dbReference type="InterPro" id="IPR000821">
    <property type="entry name" value="Ala_racemase"/>
</dbReference>
<evidence type="ECO:0000256" key="7">
    <source>
        <dbReference type="HAMAP-Rule" id="MF_01201"/>
    </source>
</evidence>
<accession>S6ACI1</accession>
<dbReference type="Gene3D" id="3.20.20.10">
    <property type="entry name" value="Alanine racemase"/>
    <property type="match status" value="1"/>
</dbReference>
<dbReference type="FunFam" id="2.40.37.10:FF:000002">
    <property type="entry name" value="Alanine racemase"/>
    <property type="match status" value="1"/>
</dbReference>
<evidence type="ECO:0000256" key="8">
    <source>
        <dbReference type="PIRSR" id="PIRSR600821-50"/>
    </source>
</evidence>
<dbReference type="EC" id="5.1.1.1" evidence="4 7"/>
<dbReference type="Proteomes" id="UP000015559">
    <property type="component" value="Chromosome"/>
</dbReference>
<dbReference type="CDD" id="cd06827">
    <property type="entry name" value="PLPDE_III_AR_proteobact"/>
    <property type="match status" value="1"/>
</dbReference>
<dbReference type="eggNOG" id="COG0787">
    <property type="taxonomic scope" value="Bacteria"/>
</dbReference>
<dbReference type="InterPro" id="IPR009006">
    <property type="entry name" value="Ala_racemase/Decarboxylase_C"/>
</dbReference>
<dbReference type="KEGG" id="sdr:SCD_n01786"/>
<dbReference type="STRING" id="1163617.SCD_n01786"/>
<gene>
    <name evidence="11" type="ORF">SCD_n01786</name>
</gene>
<dbReference type="EMBL" id="AP013066">
    <property type="protein sequence ID" value="BAN35598.1"/>
    <property type="molecule type" value="Genomic_DNA"/>
</dbReference>
<protein>
    <recommendedName>
        <fullName evidence="4 7">Alanine racemase</fullName>
        <ecNumber evidence="4 7">5.1.1.1</ecNumber>
    </recommendedName>
</protein>
<dbReference type="InterPro" id="IPR029066">
    <property type="entry name" value="PLP-binding_barrel"/>
</dbReference>
<evidence type="ECO:0000256" key="1">
    <source>
        <dbReference type="ARBA" id="ARBA00000316"/>
    </source>
</evidence>
<comment type="catalytic activity">
    <reaction evidence="1 7">
        <text>L-alanine = D-alanine</text>
        <dbReference type="Rhea" id="RHEA:20249"/>
        <dbReference type="ChEBI" id="CHEBI:57416"/>
        <dbReference type="ChEBI" id="CHEBI:57972"/>
        <dbReference type="EC" id="5.1.1.1"/>
    </reaction>
</comment>
<feature type="binding site" evidence="7 9">
    <location>
        <position position="300"/>
    </location>
    <ligand>
        <name>substrate</name>
    </ligand>
</feature>
<dbReference type="HOGENOM" id="CLU_028393_1_0_4"/>
<comment type="similarity">
    <text evidence="3 7">Belongs to the alanine racemase family.</text>
</comment>
<evidence type="ECO:0000256" key="4">
    <source>
        <dbReference type="ARBA" id="ARBA00013089"/>
    </source>
</evidence>
<organism evidence="11 12">
    <name type="scientific">Sulfuricella denitrificans (strain DSM 22764 / NBRC 105220 / skB26)</name>
    <dbReference type="NCBI Taxonomy" id="1163617"/>
    <lineage>
        <taxon>Bacteria</taxon>
        <taxon>Pseudomonadati</taxon>
        <taxon>Pseudomonadota</taxon>
        <taxon>Betaproteobacteria</taxon>
        <taxon>Nitrosomonadales</taxon>
        <taxon>Sulfuricellaceae</taxon>
        <taxon>Sulfuricella</taxon>
    </lineage>
</organism>
<dbReference type="AlphaFoldDB" id="S6ACI1"/>
<feature type="active site" description="Proton acceptor; specific for D-alanine" evidence="7">
    <location>
        <position position="35"/>
    </location>
</feature>
<evidence type="ECO:0000256" key="6">
    <source>
        <dbReference type="ARBA" id="ARBA00023235"/>
    </source>
</evidence>
<dbReference type="SUPFAM" id="SSF50621">
    <property type="entry name" value="Alanine racemase C-terminal domain-like"/>
    <property type="match status" value="1"/>
</dbReference>
<evidence type="ECO:0000259" key="10">
    <source>
        <dbReference type="SMART" id="SM01005"/>
    </source>
</evidence>
<keyword evidence="5 7" id="KW-0663">Pyridoxal phosphate</keyword>
<feature type="binding site" evidence="7 9">
    <location>
        <position position="130"/>
    </location>
    <ligand>
        <name>substrate</name>
    </ligand>
</feature>
<dbReference type="GO" id="GO:0030632">
    <property type="term" value="P:D-alanine biosynthetic process"/>
    <property type="evidence" value="ECO:0007669"/>
    <property type="project" value="UniProtKB-UniRule"/>
</dbReference>
<comment type="function">
    <text evidence="7">Catalyzes the interconversion of L-alanine and D-alanine. May also act on other amino acids.</text>
</comment>
<name>S6ACI1_SULDS</name>
<dbReference type="NCBIfam" id="TIGR00492">
    <property type="entry name" value="alr"/>
    <property type="match status" value="1"/>
</dbReference>
<reference evidence="11 12" key="1">
    <citation type="journal article" date="2012" name="Appl. Environ. Microbiol.">
        <title>Draft genome sequence of a psychrotolerant sulfur-oxidizing bacterium, Sulfuricella denitrificans skB26, and proteomic insights into cold adaptation.</title>
        <authorList>
            <person name="Watanabe T."/>
            <person name="Kojima H."/>
            <person name="Fukui M."/>
        </authorList>
    </citation>
    <scope>NUCLEOTIDE SEQUENCE [LARGE SCALE GENOMIC DNA]</scope>
    <source>
        <strain evidence="12">skB26</strain>
    </source>
</reference>
<feature type="domain" description="Alanine racemase C-terminal" evidence="10">
    <location>
        <begin position="231"/>
        <end position="355"/>
    </location>
</feature>
<feature type="active site" description="Proton acceptor; specific for L-alanine" evidence="7">
    <location>
        <position position="252"/>
    </location>
</feature>
<dbReference type="PRINTS" id="PR00992">
    <property type="entry name" value="ALARACEMASE"/>
</dbReference>
<dbReference type="SMART" id="SM01005">
    <property type="entry name" value="Ala_racemase_C"/>
    <property type="match status" value="1"/>
</dbReference>
<dbReference type="UniPathway" id="UPA00042">
    <property type="reaction ID" value="UER00497"/>
</dbReference>
<comment type="pathway">
    <text evidence="7">Amino-acid biosynthesis; D-alanine biosynthesis; D-alanine from L-alanine: step 1/1.</text>
</comment>
<evidence type="ECO:0000256" key="2">
    <source>
        <dbReference type="ARBA" id="ARBA00001933"/>
    </source>
</evidence>